<sequence>MSDVAHQLGKEVTYVIKFNDLDVYTRGKEQATDGSAAEASGPVAEKTCPPLRPPRDELRHGAAALGRRGPNHLLHVPQMRVSMAWVLC</sequence>
<keyword evidence="3" id="KW-1185">Reference proteome</keyword>
<name>A0A6A4XDM5_AMPAM</name>
<evidence type="ECO:0000313" key="3">
    <source>
        <dbReference type="Proteomes" id="UP000440578"/>
    </source>
</evidence>
<protein>
    <submittedName>
        <fullName evidence="2">Uncharacterized protein</fullName>
    </submittedName>
</protein>
<gene>
    <name evidence="2" type="ORF">FJT64_016661</name>
</gene>
<reference evidence="2 3" key="1">
    <citation type="submission" date="2019-07" db="EMBL/GenBank/DDBJ databases">
        <title>Draft genome assembly of a fouling barnacle, Amphibalanus amphitrite (Darwin, 1854): The first reference genome for Thecostraca.</title>
        <authorList>
            <person name="Kim W."/>
        </authorList>
    </citation>
    <scope>NUCLEOTIDE SEQUENCE [LARGE SCALE GENOMIC DNA]</scope>
    <source>
        <strain evidence="2">SNU_AA5</strain>
        <tissue evidence="2">Soma without cirri and trophi</tissue>
    </source>
</reference>
<accession>A0A6A4XDM5</accession>
<evidence type="ECO:0000256" key="1">
    <source>
        <dbReference type="SAM" id="MobiDB-lite"/>
    </source>
</evidence>
<proteinExistence type="predicted"/>
<dbReference type="AlphaFoldDB" id="A0A6A4XDM5"/>
<evidence type="ECO:0000313" key="2">
    <source>
        <dbReference type="EMBL" id="KAF0312581.1"/>
    </source>
</evidence>
<comment type="caution">
    <text evidence="2">The sequence shown here is derived from an EMBL/GenBank/DDBJ whole genome shotgun (WGS) entry which is preliminary data.</text>
</comment>
<dbReference type="OrthoDB" id="10056816at2759"/>
<dbReference type="EMBL" id="VIIS01000154">
    <property type="protein sequence ID" value="KAF0312581.1"/>
    <property type="molecule type" value="Genomic_DNA"/>
</dbReference>
<organism evidence="2 3">
    <name type="scientific">Amphibalanus amphitrite</name>
    <name type="common">Striped barnacle</name>
    <name type="synonym">Balanus amphitrite</name>
    <dbReference type="NCBI Taxonomy" id="1232801"/>
    <lineage>
        <taxon>Eukaryota</taxon>
        <taxon>Metazoa</taxon>
        <taxon>Ecdysozoa</taxon>
        <taxon>Arthropoda</taxon>
        <taxon>Crustacea</taxon>
        <taxon>Multicrustacea</taxon>
        <taxon>Cirripedia</taxon>
        <taxon>Thoracica</taxon>
        <taxon>Thoracicalcarea</taxon>
        <taxon>Balanomorpha</taxon>
        <taxon>Balanoidea</taxon>
        <taxon>Balanidae</taxon>
        <taxon>Amphibalaninae</taxon>
        <taxon>Amphibalanus</taxon>
    </lineage>
</organism>
<dbReference type="Proteomes" id="UP000440578">
    <property type="component" value="Unassembled WGS sequence"/>
</dbReference>
<feature type="region of interest" description="Disordered" evidence="1">
    <location>
        <begin position="28"/>
        <end position="57"/>
    </location>
</feature>